<dbReference type="AlphaFoldDB" id="A0A7K4AJC7"/>
<feature type="region of interest" description="Disordered" evidence="1">
    <location>
        <begin position="28"/>
        <end position="63"/>
    </location>
</feature>
<proteinExistence type="predicted"/>
<evidence type="ECO:0000256" key="1">
    <source>
        <dbReference type="SAM" id="MobiDB-lite"/>
    </source>
</evidence>
<reference evidence="2 3" key="1">
    <citation type="journal article" date="2020" name="Biotechnol. Biofuels">
        <title>New insights from the biogas microbiome by comprehensive genome-resolved metagenomics of nearly 1600 species originating from multiple anaerobic digesters.</title>
        <authorList>
            <person name="Campanaro S."/>
            <person name="Treu L."/>
            <person name="Rodriguez-R L.M."/>
            <person name="Kovalovszki A."/>
            <person name="Ziels R.M."/>
            <person name="Maus I."/>
            <person name="Zhu X."/>
            <person name="Kougias P.G."/>
            <person name="Basile A."/>
            <person name="Luo G."/>
            <person name="Schluter A."/>
            <person name="Konstantinidis K.T."/>
            <person name="Angelidaki I."/>
        </authorList>
    </citation>
    <scope>NUCLEOTIDE SEQUENCE [LARGE SCALE GENOMIC DNA]</scope>
    <source>
        <strain evidence="2">AS27yjCOA_157</strain>
    </source>
</reference>
<comment type="caution">
    <text evidence="2">The sequence shown here is derived from an EMBL/GenBank/DDBJ whole genome shotgun (WGS) entry which is preliminary data.</text>
</comment>
<feature type="compositionally biased region" description="Low complexity" evidence="1">
    <location>
        <begin position="28"/>
        <end position="37"/>
    </location>
</feature>
<evidence type="ECO:0000313" key="3">
    <source>
        <dbReference type="Proteomes" id="UP000544742"/>
    </source>
</evidence>
<dbReference type="PANTHER" id="PTHR35902">
    <property type="entry name" value="S-LAYER DOMAIN-LIKE PROTEIN-RELATED"/>
    <property type="match status" value="1"/>
</dbReference>
<protein>
    <submittedName>
        <fullName evidence="2">Uncharacterized protein</fullName>
    </submittedName>
</protein>
<dbReference type="Proteomes" id="UP000544742">
    <property type="component" value="Unassembled WGS sequence"/>
</dbReference>
<feature type="compositionally biased region" description="Polar residues" evidence="1">
    <location>
        <begin position="39"/>
        <end position="49"/>
    </location>
</feature>
<evidence type="ECO:0000313" key="2">
    <source>
        <dbReference type="EMBL" id="NLJ23068.1"/>
    </source>
</evidence>
<sequence>MMMGIAIFLVILVPTVFYLFPTGEDNQSSISLSSDQDSGIENPSASSPARTEKEDPQSSSSEPVLRIASSDVSLLAVVNSSPNLSQVHLENNGITKLHRIKVTDRDRSLGTLSELDPGEKKVLSISGRAEKLSVFALDPTGLEIQGRVKYNSTKQEKNASEDVGLETIFDPLLFSMSIPAGGAIPAEAEVPIAEEPVIPAIPQNSSSTSIALNISVNRSACLAGEAISYRCLATNIGQDELSDVRITCAGKLASTGFLTPHKELELDGILLVENNTRLLAEASAKDGKGNIYTNNTSIDIRMISPQINLLLEAPELVHRGENASILIRIENSGEENLTDLKVDDGFGEVARIPALAAGEAKTVQQNRTILHSLPYEVMVSARDEVGGEVYSSQSQTIAVMNSSLEIQSESTQVATYPGEPAEVTWILENTGQETLFNVTLQGNGTDCILPQMLPGRSVRMAAIYSKNDSTWINVTARGMDGRGFETTANGSVLLRVIKPGISLKVMPERIEAAPGDEAEISCLVTNSGQDRLREVVLTLDGAKLSSLGDLEPGEFRVVQARPLIEENSTLQFAVAGEDSQGEVWSDRMAVEAMTVTTAIRVFASASPSAVAPGGTSSITCTVANMGSVPLYSIFVISESLGPLGSIDILSPKHQKTITAKKSISRGGEDTITAEGFTMDRSSVRGEYNLNLALIEGASAEGSVKPSDDYPDYNVRMVPARVSYGNSSLPLNLPEEKSTITQVSGKMARDVEQSAKKSDNAVVEGVSNLLRYVETLLGISDIVGADKDATNESEADETISPESAHEDEPTAVPSINMSTQPESKEKNLSGQENYELSIEGVKSSEHGAIAILDVNAQPSQPAAEEDVKVTVHIKSPSPITDASVKYGLSDAPLTRQSMKGIDRVYDTKMVLESGDEMDGYWSSTIPGRSAGTYMPLSVWMTDGSSTAEGGPYLIHWSTVNVAPDAKREESTSSTLNKKLFIESSSVKGEGEVSIKDNFNGVAMNYNENMMGSGSISMESQRSIERRQSIDNFTETKDLVFTGGSLKGHKTVESPRFDGGMGASVSERYNLSHVDRSESSSVSSAGYANNTLNFKTEQAFNGTWNIQTKYAKLFKKVKADQQYKGSFQTEKDIQFKDGK</sequence>
<accession>A0A7K4AJC7</accession>
<gene>
    <name evidence="2" type="ORF">GX426_08165</name>
</gene>
<dbReference type="EMBL" id="JAAYUN010000141">
    <property type="protein sequence ID" value="NLJ23068.1"/>
    <property type="molecule type" value="Genomic_DNA"/>
</dbReference>
<dbReference type="PANTHER" id="PTHR35902:SF3">
    <property type="entry name" value="NPCBM-ASSOCIATED, NEW3 DOMAIN OF ALPHA-GALACTOSIDASE"/>
    <property type="match status" value="1"/>
</dbReference>
<name>A0A7K4AJC7_METSH</name>
<organism evidence="2 3">
    <name type="scientific">Methanothrix soehngenii</name>
    <name type="common">Methanosaeta concilii</name>
    <dbReference type="NCBI Taxonomy" id="2223"/>
    <lineage>
        <taxon>Archaea</taxon>
        <taxon>Methanobacteriati</taxon>
        <taxon>Methanobacteriota</taxon>
        <taxon>Stenosarchaea group</taxon>
        <taxon>Methanomicrobia</taxon>
        <taxon>Methanotrichales</taxon>
        <taxon>Methanotrichaceae</taxon>
        <taxon>Methanothrix</taxon>
    </lineage>
</organism>
<feature type="region of interest" description="Disordered" evidence="1">
    <location>
        <begin position="787"/>
        <end position="831"/>
    </location>
</feature>